<sequence>MLEQKILMELSTYIFDHMIEEEVVLYSEFTVSESVRNISLEEFIRDHKKPSFRETLFKFIDRTGESDASIYKKAWIDRKHFSKIRSNSGYRPKKNTVMALAFALELNVMDATELLNAAGYSLSESEKFDLVMKFCLERKIYRIENVNEALMYIGLKPLME</sequence>
<organism evidence="1 2">
    <name type="scientific">Chungangia koreensis</name>
    <dbReference type="NCBI Taxonomy" id="752657"/>
    <lineage>
        <taxon>Bacteria</taxon>
        <taxon>Bacillati</taxon>
        <taxon>Bacillota</taxon>
        <taxon>Bacilli</taxon>
        <taxon>Lactobacillales</taxon>
        <taxon>Chungangia</taxon>
    </lineage>
</organism>
<evidence type="ECO:0008006" key="3">
    <source>
        <dbReference type="Google" id="ProtNLM"/>
    </source>
</evidence>
<dbReference type="Proteomes" id="UP001595817">
    <property type="component" value="Unassembled WGS sequence"/>
</dbReference>
<evidence type="ECO:0000313" key="1">
    <source>
        <dbReference type="EMBL" id="MFC4410108.1"/>
    </source>
</evidence>
<gene>
    <name evidence="1" type="ORF">ACFOZY_06605</name>
</gene>
<comment type="caution">
    <text evidence="1">The sequence shown here is derived from an EMBL/GenBank/DDBJ whole genome shotgun (WGS) entry which is preliminary data.</text>
</comment>
<evidence type="ECO:0000313" key="2">
    <source>
        <dbReference type="Proteomes" id="UP001595817"/>
    </source>
</evidence>
<protein>
    <recommendedName>
        <fullName evidence="3">Regulatory protein RecX</fullName>
    </recommendedName>
</protein>
<proteinExistence type="predicted"/>
<dbReference type="RefSeq" id="WP_378153581.1">
    <property type="nucleotide sequence ID" value="NZ_JBHSEC010000007.1"/>
</dbReference>
<keyword evidence="2" id="KW-1185">Reference proteome</keyword>
<dbReference type="EMBL" id="JBHSEC010000007">
    <property type="protein sequence ID" value="MFC4410108.1"/>
    <property type="molecule type" value="Genomic_DNA"/>
</dbReference>
<name>A0ABV8X2E0_9LACT</name>
<accession>A0ABV8X2E0</accession>
<reference evidence="2" key="1">
    <citation type="journal article" date="2019" name="Int. J. Syst. Evol. Microbiol.">
        <title>The Global Catalogue of Microorganisms (GCM) 10K type strain sequencing project: providing services to taxonomists for standard genome sequencing and annotation.</title>
        <authorList>
            <consortium name="The Broad Institute Genomics Platform"/>
            <consortium name="The Broad Institute Genome Sequencing Center for Infectious Disease"/>
            <person name="Wu L."/>
            <person name="Ma J."/>
        </authorList>
    </citation>
    <scope>NUCLEOTIDE SEQUENCE [LARGE SCALE GENOMIC DNA]</scope>
    <source>
        <strain evidence="2">CCUG 59778</strain>
    </source>
</reference>